<protein>
    <submittedName>
        <fullName evidence="1">Uncharacterized protein</fullName>
    </submittedName>
</protein>
<organism evidence="1 2">
    <name type="scientific">Thermosipho japonicus</name>
    <dbReference type="NCBI Taxonomy" id="90323"/>
    <lineage>
        <taxon>Bacteria</taxon>
        <taxon>Thermotogati</taxon>
        <taxon>Thermotogota</taxon>
        <taxon>Thermotogae</taxon>
        <taxon>Thermotogales</taxon>
        <taxon>Fervidobacteriaceae</taxon>
        <taxon>Thermosipho</taxon>
    </lineage>
</organism>
<gene>
    <name evidence="1" type="ORF">HNP65_000890</name>
</gene>
<evidence type="ECO:0000313" key="2">
    <source>
        <dbReference type="Proteomes" id="UP000555828"/>
    </source>
</evidence>
<accession>A0A841GFU3</accession>
<dbReference type="EMBL" id="JACHEX010000002">
    <property type="protein sequence ID" value="MBB6062452.1"/>
    <property type="molecule type" value="Genomic_DNA"/>
</dbReference>
<evidence type="ECO:0000313" key="1">
    <source>
        <dbReference type="EMBL" id="MBB6062452.1"/>
    </source>
</evidence>
<dbReference type="Proteomes" id="UP000555828">
    <property type="component" value="Unassembled WGS sequence"/>
</dbReference>
<dbReference type="AlphaFoldDB" id="A0A841GFU3"/>
<proteinExistence type="predicted"/>
<name>A0A841GFU3_9BACT</name>
<dbReference type="RefSeq" id="WP_184619130.1">
    <property type="nucleotide sequence ID" value="NZ_JACHEX010000002.1"/>
</dbReference>
<keyword evidence="2" id="KW-1185">Reference proteome</keyword>
<reference evidence="1 2" key="1">
    <citation type="submission" date="2020-08" db="EMBL/GenBank/DDBJ databases">
        <title>Genomic Encyclopedia of Type Strains, Phase IV (KMG-IV): sequencing the most valuable type-strain genomes for metagenomic binning, comparative biology and taxonomic classification.</title>
        <authorList>
            <person name="Goeker M."/>
        </authorList>
    </citation>
    <scope>NUCLEOTIDE SEQUENCE [LARGE SCALE GENOMIC DNA]</scope>
    <source>
        <strain evidence="1 2">DSM 13481</strain>
    </source>
</reference>
<sequence length="393" mass="46439">MNNNDDKLKNILKLKEELEKDLIKKGKIKNKSEKKSKKVQDLEQIKILKEKITKEANLATDKTLSIFDINSQDYDSSVMDVIKTLRKFLINEKSPEKRTLFLALLNILEGKFEKNKTLLENQNDVIFKYNHLLSRMYNREDVIKEIIQFVKNFPDSKYPYLLLLEYYLIEGNSSNFSKILSLISKIDDFFKIIHQVYINTLEDVGIVKSAVMHKKFTELLLYITKQKSLETENTKSYCLNVNYSIKEGTIPNPKEYCIKANFAQAAWSIVNNRKFDESKLKIFEKTPEYNLFYGFYYFNNQELENAKKYFEKFENQVENVSVKIIAKTTSYIGMRQFYQNIKSNIFKEEKGKILEIIKNYNSHDFIVEYFDPEIVRLLFAEKHCCIVYGGNKC</sequence>
<comment type="caution">
    <text evidence="1">The sequence shown here is derived from an EMBL/GenBank/DDBJ whole genome shotgun (WGS) entry which is preliminary data.</text>
</comment>